<proteinExistence type="predicted"/>
<sequence length="137" mass="14115">MNRSRLTLASLVATACLALGCGAGGAASAQPLHSSAAVTDAVSSVTAVTAHPFGPAVSSAAAVRAFAPALLPAKKPVVYKNCTALQKKHPHGVGLTKAKDRVRGKTKPVTNFTRNDALYKANAKHDRDKDGVACEKR</sequence>
<dbReference type="InterPro" id="IPR008613">
    <property type="entry name" value="Excalibur_Ca-bd_domain"/>
</dbReference>
<accession>A0A1R4ISH3</accession>
<keyword evidence="2" id="KW-0732">Signal</keyword>
<feature type="domain" description="Excalibur calcium-binding" evidence="3">
    <location>
        <begin position="111"/>
        <end position="135"/>
    </location>
</feature>
<dbReference type="PROSITE" id="PS51257">
    <property type="entry name" value="PROKAR_LIPOPROTEIN"/>
    <property type="match status" value="1"/>
</dbReference>
<evidence type="ECO:0000256" key="2">
    <source>
        <dbReference type="SAM" id="SignalP"/>
    </source>
</evidence>
<keyword evidence="5" id="KW-1185">Reference proteome</keyword>
<organism evidence="4 5">
    <name type="scientific">Mycetocola reblochoni REB411</name>
    <dbReference type="NCBI Taxonomy" id="1255698"/>
    <lineage>
        <taxon>Bacteria</taxon>
        <taxon>Bacillati</taxon>
        <taxon>Actinomycetota</taxon>
        <taxon>Actinomycetes</taxon>
        <taxon>Micrococcales</taxon>
        <taxon>Microbacteriaceae</taxon>
        <taxon>Mycetocola</taxon>
    </lineage>
</organism>
<protein>
    <recommendedName>
        <fullName evidence="3">Excalibur calcium-binding domain-containing protein</fullName>
    </recommendedName>
</protein>
<dbReference type="RefSeq" id="WP_087136258.1">
    <property type="nucleotide sequence ID" value="NZ_FUKR01000021.1"/>
</dbReference>
<name>A0A1R4ISH3_9MICO</name>
<feature type="region of interest" description="Disordered" evidence="1">
    <location>
        <begin position="90"/>
        <end position="110"/>
    </location>
</feature>
<dbReference type="Pfam" id="PF05901">
    <property type="entry name" value="Excalibur"/>
    <property type="match status" value="1"/>
</dbReference>
<reference evidence="5" key="1">
    <citation type="submission" date="2017-02" db="EMBL/GenBank/DDBJ databases">
        <authorList>
            <person name="Dridi B."/>
        </authorList>
    </citation>
    <scope>NUCLEOTIDE SEQUENCE [LARGE SCALE GENOMIC DNA]</scope>
    <source>
        <strain evidence="5">EB411</strain>
    </source>
</reference>
<evidence type="ECO:0000313" key="4">
    <source>
        <dbReference type="EMBL" id="SJN22609.1"/>
    </source>
</evidence>
<dbReference type="OrthoDB" id="2735480at2"/>
<feature type="signal peptide" evidence="2">
    <location>
        <begin position="1"/>
        <end position="29"/>
    </location>
</feature>
<dbReference type="EMBL" id="FUKR01000021">
    <property type="protein sequence ID" value="SJN22609.1"/>
    <property type="molecule type" value="Genomic_DNA"/>
</dbReference>
<gene>
    <name evidence="4" type="ORF">FM119_03265</name>
</gene>
<evidence type="ECO:0000256" key="1">
    <source>
        <dbReference type="SAM" id="MobiDB-lite"/>
    </source>
</evidence>
<dbReference type="Proteomes" id="UP000196778">
    <property type="component" value="Unassembled WGS sequence"/>
</dbReference>
<evidence type="ECO:0000259" key="3">
    <source>
        <dbReference type="Pfam" id="PF05901"/>
    </source>
</evidence>
<evidence type="ECO:0000313" key="5">
    <source>
        <dbReference type="Proteomes" id="UP000196778"/>
    </source>
</evidence>
<feature type="chain" id="PRO_5038471548" description="Excalibur calcium-binding domain-containing protein" evidence="2">
    <location>
        <begin position="30"/>
        <end position="137"/>
    </location>
</feature>
<dbReference type="AlphaFoldDB" id="A0A1R4ISH3"/>